<dbReference type="Pfam" id="PF00575">
    <property type="entry name" value="S1"/>
    <property type="match status" value="1"/>
</dbReference>
<dbReference type="SUPFAM" id="SSF53098">
    <property type="entry name" value="Ribonuclease H-like"/>
    <property type="match status" value="1"/>
</dbReference>
<dbReference type="InterPro" id="IPR023319">
    <property type="entry name" value="Tex-like_HTH_dom_sf"/>
</dbReference>
<dbReference type="InterPro" id="IPR023323">
    <property type="entry name" value="Tex-like_dom_sf"/>
</dbReference>
<dbReference type="PANTHER" id="PTHR10724:SF10">
    <property type="entry name" value="S1 RNA-BINDING DOMAIN-CONTAINING PROTEIN 1"/>
    <property type="match status" value="1"/>
</dbReference>
<feature type="compositionally biased region" description="Low complexity" evidence="1">
    <location>
        <begin position="752"/>
        <end position="796"/>
    </location>
</feature>
<protein>
    <submittedName>
        <fullName evidence="3">Tex family protein</fullName>
    </submittedName>
</protein>
<feature type="region of interest" description="Disordered" evidence="1">
    <location>
        <begin position="720"/>
        <end position="796"/>
    </location>
</feature>
<dbReference type="InterPro" id="IPR055179">
    <property type="entry name" value="Tex-like_central_region"/>
</dbReference>
<dbReference type="RefSeq" id="WP_306704199.1">
    <property type="nucleotide sequence ID" value="NZ_JAUJFI010000017.1"/>
</dbReference>
<comment type="caution">
    <text evidence="3">The sequence shown here is derived from an EMBL/GenBank/DDBJ whole genome shotgun (WGS) entry which is preliminary data.</text>
</comment>
<dbReference type="Pfam" id="PF17674">
    <property type="entry name" value="HHH_9"/>
    <property type="match status" value="1"/>
</dbReference>
<evidence type="ECO:0000259" key="2">
    <source>
        <dbReference type="PROSITE" id="PS50126"/>
    </source>
</evidence>
<dbReference type="Gene3D" id="1.10.10.650">
    <property type="entry name" value="RuvA domain 2-like"/>
    <property type="match status" value="1"/>
</dbReference>
<dbReference type="Gene3D" id="2.40.50.140">
    <property type="entry name" value="Nucleic acid-binding proteins"/>
    <property type="match status" value="1"/>
</dbReference>
<dbReference type="InterPro" id="IPR050437">
    <property type="entry name" value="Ribos_protein_bS1-like"/>
</dbReference>
<dbReference type="Pfam" id="PF22706">
    <property type="entry name" value="Tex_central_region"/>
    <property type="match status" value="1"/>
</dbReference>
<dbReference type="PANTHER" id="PTHR10724">
    <property type="entry name" value="30S RIBOSOMAL PROTEIN S1"/>
    <property type="match status" value="1"/>
</dbReference>
<dbReference type="InterPro" id="IPR044146">
    <property type="entry name" value="S1_Tex"/>
</dbReference>
<organism evidence="3 4">
    <name type="scientific">Azospirillum isscasi</name>
    <dbReference type="NCBI Taxonomy" id="3053926"/>
    <lineage>
        <taxon>Bacteria</taxon>
        <taxon>Pseudomonadati</taxon>
        <taxon>Pseudomonadota</taxon>
        <taxon>Alphaproteobacteria</taxon>
        <taxon>Rhodospirillales</taxon>
        <taxon>Azospirillaceae</taxon>
        <taxon>Azospirillum</taxon>
    </lineage>
</organism>
<name>A0ABU0WDG8_9PROT</name>
<evidence type="ECO:0000256" key="1">
    <source>
        <dbReference type="SAM" id="MobiDB-lite"/>
    </source>
</evidence>
<evidence type="ECO:0000313" key="4">
    <source>
        <dbReference type="Proteomes" id="UP001227317"/>
    </source>
</evidence>
<dbReference type="CDD" id="cd05685">
    <property type="entry name" value="S1_Tex"/>
    <property type="match status" value="1"/>
</dbReference>
<dbReference type="EMBL" id="JAUJFI010000017">
    <property type="protein sequence ID" value="MDQ2102220.1"/>
    <property type="molecule type" value="Genomic_DNA"/>
</dbReference>
<proteinExistence type="predicted"/>
<gene>
    <name evidence="3" type="ORF">QSG27_05895</name>
</gene>
<sequence>MPSIAISQRIADELSVRESQVASAIKLLDEGSTVPFIARYRKEATGGLDDTQLRTLEERLSYLRELEDRRETILSSVREQDKLTPELERQIRQADTKTRLEDLYLPYKPKRRTKAQIAREAGLEPLADRLLADPARQPDAEAAGFVSADKGVADVKAALDGARHILVERFGEDAELVGRLRAAMADKGVVTSKVIEEKRAEGAKFSDYFEFDEPWAKVPSHRALALFRGRTQGVLDIRLDLPVEEGQPHPAERTIAAHTGIRDQGRPADKWLSDVVRWTWKLKIGPHVETDLMGDLRERAEDEAIRVFARNLHDLLLAAPAGPRTTIGLDPGIRTGVKVAVVDATGKLVDTATVYPHQPKNDWDGAIATIAALALRHKAELISIGNGTASRETDKLVADLFKRHPELTLTKLVVSEAGASVYSASETAAAEFPKLDVSLRGAVSIARRLQDPLAELVKIEPKSIGVGQYQHDVSGGKLARSLDAVVEDCVNAVGVDLNTASVPLLTRVSGLNETIARNIVEHRDRNGAFRSRKQLLDVARLGPKTFEQAAGFLRIREGDNPLDTSAVHPEAYPLVERILKKTGKDLGSVIGDARFLRGLNAEDFTDERFGVPTVEDILKELEKPGRDPRPEFKTATFQEGVEELKDLQTGMVLEGVVTNVTAFGAFVDIGVHQDGLVHISQLSTSFVKDPHTVVKAGDIVKVKVLEVDIPRKRIGLTMRLTDAAPRPEKAQWRGEGPRGDDRRGPPPGKAGPGKSAAAKPATKPAAKPAAKPAKAPEPVNSAFAEAFARAQAGKKR</sequence>
<dbReference type="InterPro" id="IPR012337">
    <property type="entry name" value="RNaseH-like_sf"/>
</dbReference>
<dbReference type="SMART" id="SM00316">
    <property type="entry name" value="S1"/>
    <property type="match status" value="1"/>
</dbReference>
<dbReference type="InterPro" id="IPR018974">
    <property type="entry name" value="Tex-like_N"/>
</dbReference>
<dbReference type="Gene3D" id="3.30.420.140">
    <property type="entry name" value="YqgF/RNase H-like domain"/>
    <property type="match status" value="1"/>
</dbReference>
<dbReference type="InterPro" id="IPR010994">
    <property type="entry name" value="RuvA_2-like"/>
</dbReference>
<dbReference type="PROSITE" id="PS50126">
    <property type="entry name" value="S1"/>
    <property type="match status" value="1"/>
</dbReference>
<dbReference type="InterPro" id="IPR006641">
    <property type="entry name" value="YqgF/RNaseH-like_dom"/>
</dbReference>
<dbReference type="SUPFAM" id="SSF50249">
    <property type="entry name" value="Nucleic acid-binding proteins"/>
    <property type="match status" value="1"/>
</dbReference>
<dbReference type="Gene3D" id="1.10.3500.10">
    <property type="entry name" value="Tex N-terminal region-like"/>
    <property type="match status" value="1"/>
</dbReference>
<feature type="domain" description="S1 motif" evidence="2">
    <location>
        <begin position="650"/>
        <end position="719"/>
    </location>
</feature>
<accession>A0ABU0WDG8</accession>
<dbReference type="InterPro" id="IPR012340">
    <property type="entry name" value="NA-bd_OB-fold"/>
</dbReference>
<dbReference type="SUPFAM" id="SSF47781">
    <property type="entry name" value="RuvA domain 2-like"/>
    <property type="match status" value="2"/>
</dbReference>
<dbReference type="InterPro" id="IPR037027">
    <property type="entry name" value="YqgF/RNaseH-like_dom_sf"/>
</dbReference>
<keyword evidence="4" id="KW-1185">Reference proteome</keyword>
<dbReference type="Pfam" id="PF09371">
    <property type="entry name" value="Tex_N"/>
    <property type="match status" value="1"/>
</dbReference>
<dbReference type="SMART" id="SM00732">
    <property type="entry name" value="YqgFc"/>
    <property type="match status" value="1"/>
</dbReference>
<dbReference type="InterPro" id="IPR003029">
    <property type="entry name" value="S1_domain"/>
</dbReference>
<dbReference type="InterPro" id="IPR032639">
    <property type="entry name" value="Tex_YqgF"/>
</dbReference>
<reference evidence="3 4" key="1">
    <citation type="submission" date="2023-06" db="EMBL/GenBank/DDBJ databases">
        <title>Azospirillum isscasensis sp.nov, a bacterium isolated from rhizosphere soil of rice.</title>
        <authorList>
            <person name="Wang H."/>
        </authorList>
    </citation>
    <scope>NUCLEOTIDE SEQUENCE [LARGE SCALE GENOMIC DNA]</scope>
    <source>
        <strain evidence="3 4">C340-1</strain>
    </source>
</reference>
<dbReference type="Pfam" id="PF16921">
    <property type="entry name" value="Tex_YqgF"/>
    <property type="match status" value="1"/>
</dbReference>
<feature type="compositionally biased region" description="Basic and acidic residues" evidence="1">
    <location>
        <begin position="725"/>
        <end position="744"/>
    </location>
</feature>
<dbReference type="Gene3D" id="1.10.150.310">
    <property type="entry name" value="Tex RuvX-like domain-like"/>
    <property type="match status" value="1"/>
</dbReference>
<dbReference type="Pfam" id="PF12836">
    <property type="entry name" value="HHH_3"/>
    <property type="match status" value="1"/>
</dbReference>
<evidence type="ECO:0000313" key="3">
    <source>
        <dbReference type="EMBL" id="MDQ2102220.1"/>
    </source>
</evidence>
<dbReference type="InterPro" id="IPR041692">
    <property type="entry name" value="HHH_9"/>
</dbReference>
<dbReference type="Proteomes" id="UP001227317">
    <property type="component" value="Unassembled WGS sequence"/>
</dbReference>
<dbReference type="SUPFAM" id="SSF158832">
    <property type="entry name" value="Tex N-terminal region-like"/>
    <property type="match status" value="1"/>
</dbReference>